<dbReference type="SUPFAM" id="SSF51658">
    <property type="entry name" value="Xylose isomerase-like"/>
    <property type="match status" value="1"/>
</dbReference>
<dbReference type="RefSeq" id="WP_353713497.1">
    <property type="nucleotide sequence ID" value="NZ_CP159280.1"/>
</dbReference>
<proteinExistence type="predicted"/>
<keyword evidence="1" id="KW-0119">Carbohydrate metabolism</keyword>
<dbReference type="PANTHER" id="PTHR12110">
    <property type="entry name" value="HYDROXYPYRUVATE ISOMERASE"/>
    <property type="match status" value="1"/>
</dbReference>
<evidence type="ECO:0000256" key="1">
    <source>
        <dbReference type="ARBA" id="ARBA00023277"/>
    </source>
</evidence>
<sequence length="300" mass="32727">MNLNKAQFALNPLQYMATDDGWLDPTLNPPLAERLQYIASVGFTAIQSDVPADQTTEEYGAALAAAGLQPGPGYVNLKWSDDPEVRQEQLGQAQDLAEKNVALGTPLLFLSMGMERDALRVQHPARGYGSTPEHLAHVRDYLKEAAESITAAGGVAALHPHVGTWVETAEETRYVLDSIDENVLGFGPDIGHLAWAGADPAQIMAEYAERIAGVHIKDLDAGIARTSRESKWTYRQTVQEGIWKELGTGDLDYAPILSTLPEDFNGWIVIEVDRGTTSTPEESIDMSAEWLKANTQSARL</sequence>
<dbReference type="InterPro" id="IPR050312">
    <property type="entry name" value="IolE/XylAMocC-like"/>
</dbReference>
<dbReference type="Gene3D" id="3.20.20.150">
    <property type="entry name" value="Divalent-metal-dependent TIM barrel enzymes"/>
    <property type="match status" value="1"/>
</dbReference>
<accession>A0AAU8EYB2</accession>
<feature type="domain" description="Xylose isomerase-like TIM barrel" evidence="2">
    <location>
        <begin position="36"/>
        <end position="293"/>
    </location>
</feature>
<gene>
    <name evidence="3" type="ORF">ABRP34_23355</name>
</gene>
<dbReference type="AlphaFoldDB" id="A0AAU8EYB2"/>
<dbReference type="InterPro" id="IPR013022">
    <property type="entry name" value="Xyl_isomerase-like_TIM-brl"/>
</dbReference>
<keyword evidence="3" id="KW-0413">Isomerase</keyword>
<reference evidence="3" key="1">
    <citation type="submission" date="2024-06" db="EMBL/GenBank/DDBJ databases">
        <title>Biodegradation of dimethachlon by Arthrobacter sp. K5: mechanistic insights and ecological implications.</title>
        <authorList>
            <person name="Hu S."/>
            <person name="Lu P."/>
        </authorList>
    </citation>
    <scope>NUCLEOTIDE SEQUENCE</scope>
    <source>
        <strain evidence="3">K5</strain>
        <plasmid evidence="3">unnamed</plasmid>
    </source>
</reference>
<dbReference type="GO" id="GO:0016853">
    <property type="term" value="F:isomerase activity"/>
    <property type="evidence" value="ECO:0007669"/>
    <property type="project" value="UniProtKB-KW"/>
</dbReference>
<dbReference type="Pfam" id="PF01261">
    <property type="entry name" value="AP_endonuc_2"/>
    <property type="match status" value="1"/>
</dbReference>
<dbReference type="InterPro" id="IPR036237">
    <property type="entry name" value="Xyl_isomerase-like_sf"/>
</dbReference>
<geneLocation type="plasmid" evidence="3">
    <name>unnamed</name>
</geneLocation>
<keyword evidence="3" id="KW-0614">Plasmid</keyword>
<organism evidence="3">
    <name type="scientific">Arthrobacter sp. K5</name>
    <dbReference type="NCBI Taxonomy" id="2839623"/>
    <lineage>
        <taxon>Bacteria</taxon>
        <taxon>Bacillati</taxon>
        <taxon>Actinomycetota</taxon>
        <taxon>Actinomycetes</taxon>
        <taxon>Micrococcales</taxon>
        <taxon>Micrococcaceae</taxon>
        <taxon>Arthrobacter</taxon>
    </lineage>
</organism>
<evidence type="ECO:0000313" key="3">
    <source>
        <dbReference type="EMBL" id="XCH13790.1"/>
    </source>
</evidence>
<dbReference type="EMBL" id="CP159280">
    <property type="protein sequence ID" value="XCH13790.1"/>
    <property type="molecule type" value="Genomic_DNA"/>
</dbReference>
<evidence type="ECO:0000259" key="2">
    <source>
        <dbReference type="Pfam" id="PF01261"/>
    </source>
</evidence>
<protein>
    <submittedName>
        <fullName evidence="3">Sugar phosphate isomerase/epimerase family protein</fullName>
    </submittedName>
</protein>
<name>A0AAU8EYB2_9MICC</name>